<dbReference type="EC" id="5.6.1.7" evidence="7"/>
<dbReference type="GO" id="GO:0016853">
    <property type="term" value="F:isomerase activity"/>
    <property type="evidence" value="ECO:0007669"/>
    <property type="project" value="UniProtKB-KW"/>
</dbReference>
<dbReference type="NCBIfam" id="NF009489">
    <property type="entry name" value="PRK12851.1"/>
    <property type="match status" value="1"/>
</dbReference>
<organism evidence="10 11">
    <name type="scientific">Tardiphaga robiniae</name>
    <dbReference type="NCBI Taxonomy" id="943830"/>
    <lineage>
        <taxon>Bacteria</taxon>
        <taxon>Pseudomonadati</taxon>
        <taxon>Pseudomonadota</taxon>
        <taxon>Alphaproteobacteria</taxon>
        <taxon>Hyphomicrobiales</taxon>
        <taxon>Nitrobacteraceae</taxon>
        <taxon>Tardiphaga</taxon>
    </lineage>
</organism>
<dbReference type="NCBIfam" id="TIGR02348">
    <property type="entry name" value="GroEL"/>
    <property type="match status" value="1"/>
</dbReference>
<keyword evidence="2 7" id="KW-0963">Cytoplasm</keyword>
<evidence type="ECO:0000256" key="3">
    <source>
        <dbReference type="ARBA" id="ARBA00022741"/>
    </source>
</evidence>
<evidence type="ECO:0000256" key="5">
    <source>
        <dbReference type="ARBA" id="ARBA00023186"/>
    </source>
</evidence>
<dbReference type="InterPro" id="IPR018370">
    <property type="entry name" value="Chaperonin_Cpn60_CS"/>
</dbReference>
<dbReference type="Proteomes" id="UP000515291">
    <property type="component" value="Chromosome"/>
</dbReference>
<dbReference type="AlphaFoldDB" id="A0A7G6U7C6"/>
<dbReference type="NCBIfam" id="NF009488">
    <property type="entry name" value="PRK12850.1"/>
    <property type="match status" value="1"/>
</dbReference>
<dbReference type="NCBIfam" id="NF009487">
    <property type="entry name" value="PRK12849.1"/>
    <property type="match status" value="1"/>
</dbReference>
<dbReference type="GO" id="GO:0051082">
    <property type="term" value="F:unfolded protein binding"/>
    <property type="evidence" value="ECO:0007669"/>
    <property type="project" value="UniProtKB-UniRule"/>
</dbReference>
<keyword evidence="4 7" id="KW-0067">ATP-binding</keyword>
<dbReference type="NCBIfam" id="NF000592">
    <property type="entry name" value="PRK00013.1"/>
    <property type="match status" value="1"/>
</dbReference>
<dbReference type="Gene3D" id="1.10.560.10">
    <property type="entry name" value="GroEL-like equatorial domain"/>
    <property type="match status" value="1"/>
</dbReference>
<dbReference type="KEGG" id="trb:HB776_29595"/>
<comment type="similarity">
    <text evidence="1 7 8">Belongs to the chaperonin (HSP60) family.</text>
</comment>
<proteinExistence type="inferred from homology"/>
<dbReference type="SUPFAM" id="SSF54849">
    <property type="entry name" value="GroEL-intermediate domain like"/>
    <property type="match status" value="1"/>
</dbReference>
<dbReference type="GO" id="GO:0005737">
    <property type="term" value="C:cytoplasm"/>
    <property type="evidence" value="ECO:0007669"/>
    <property type="project" value="UniProtKB-SubCell"/>
</dbReference>
<gene>
    <name evidence="7 10" type="primary">groL</name>
    <name evidence="7" type="synonym">groEL</name>
    <name evidence="10" type="ORF">HB776_29595</name>
</gene>
<protein>
    <recommendedName>
        <fullName evidence="7">Chaperonin GroEL</fullName>
        <ecNumber evidence="7">5.6.1.7</ecNumber>
    </recommendedName>
    <alternativeName>
        <fullName evidence="7">60 kDa chaperonin</fullName>
    </alternativeName>
    <alternativeName>
        <fullName evidence="7">Chaperonin-60</fullName>
        <shortName evidence="7">Cpn60</shortName>
    </alternativeName>
</protein>
<dbReference type="InterPro" id="IPR027410">
    <property type="entry name" value="TCP-1-like_intermed_sf"/>
</dbReference>
<dbReference type="GO" id="GO:0042026">
    <property type="term" value="P:protein refolding"/>
    <property type="evidence" value="ECO:0007669"/>
    <property type="project" value="UniProtKB-UniRule"/>
</dbReference>
<evidence type="ECO:0000256" key="6">
    <source>
        <dbReference type="ARBA" id="ARBA00023235"/>
    </source>
</evidence>
<feature type="binding site" evidence="7">
    <location>
        <begin position="87"/>
        <end position="91"/>
    </location>
    <ligand>
        <name>ATP</name>
        <dbReference type="ChEBI" id="CHEBI:30616"/>
    </ligand>
</feature>
<feature type="binding site" evidence="7">
    <location>
        <begin position="30"/>
        <end position="33"/>
    </location>
    <ligand>
        <name>ATP</name>
        <dbReference type="ChEBI" id="CHEBI:30616"/>
    </ligand>
</feature>
<feature type="binding site" evidence="7">
    <location>
        <position position="415"/>
    </location>
    <ligand>
        <name>ATP</name>
        <dbReference type="ChEBI" id="CHEBI:30616"/>
    </ligand>
</feature>
<evidence type="ECO:0000256" key="8">
    <source>
        <dbReference type="RuleBase" id="RU000418"/>
    </source>
</evidence>
<dbReference type="SUPFAM" id="SSF52029">
    <property type="entry name" value="GroEL apical domain-like"/>
    <property type="match status" value="1"/>
</dbReference>
<dbReference type="Gene3D" id="3.30.260.10">
    <property type="entry name" value="TCP-1-like chaperonin intermediate domain"/>
    <property type="match status" value="1"/>
</dbReference>
<dbReference type="HAMAP" id="MF_00600">
    <property type="entry name" value="CH60"/>
    <property type="match status" value="1"/>
</dbReference>
<dbReference type="PRINTS" id="PR00298">
    <property type="entry name" value="CHAPERONIN60"/>
</dbReference>
<sequence>MAAKDVKFSGDARDRMLRGVDILANAVKVTLGPKGRNVVIEKSFGAPRITKDGVTVAKEIELEDKFENMGAQMLREVASKTNDTAGDGTTTATVLAQAIVREGAKSVAAGMNPMDLKRGIDIAVAAVIKDITKRAKPVASSAEVAQVGTISANGDAAIGKMIAQAMQKVGNEGVITVEENKSLETEVDIVEGMKFDRGYLSPYFVTNAEKMTAELEDVYVLLVEKKISSLQAMLPVLEAVVQSGKPLLIIAEDVEGEALATLVVNRLRGGLKVAAVKAPGFGDRRKAMLEDLAILTGGQLVSEDLGMKLESVTLAMLGRAKKVVIDKENTTVVNGAGKKPAIEARVNQIKAQIEETTSDYDREKLQERLAKLAGGVAVIRVGGATEVEVKEKKDRVDDALNATRAAVQEGIVPGGGTALLRAKKAVGRLTNENADVQAGINIVLKALEAPIRQIAENAGVEGSIVVGKILDEKSETFGFDAQTETYVDMVAKGIIDPAKVVRTALQDAASVAGLLVTTEAMVAELPKEAAPAMPGGGGGMGGMGGMGF</sequence>
<dbReference type="Pfam" id="PF00118">
    <property type="entry name" value="Cpn60_TCP1"/>
    <property type="match status" value="1"/>
</dbReference>
<evidence type="ECO:0000256" key="7">
    <source>
        <dbReference type="HAMAP-Rule" id="MF_00600"/>
    </source>
</evidence>
<dbReference type="FunFam" id="1.10.560.10:FF:000001">
    <property type="entry name" value="60 kDa chaperonin"/>
    <property type="match status" value="1"/>
</dbReference>
<keyword evidence="3 7" id="KW-0547">Nucleotide-binding</keyword>
<feature type="binding site" evidence="7">
    <location>
        <position position="51"/>
    </location>
    <ligand>
        <name>ATP</name>
        <dbReference type="ChEBI" id="CHEBI:30616"/>
    </ligand>
</feature>
<dbReference type="InterPro" id="IPR027413">
    <property type="entry name" value="GROEL-like_equatorial_sf"/>
</dbReference>
<evidence type="ECO:0000256" key="2">
    <source>
        <dbReference type="ARBA" id="ARBA00022490"/>
    </source>
</evidence>
<evidence type="ECO:0000313" key="11">
    <source>
        <dbReference type="Proteomes" id="UP000515291"/>
    </source>
</evidence>
<dbReference type="GO" id="GO:0140662">
    <property type="term" value="F:ATP-dependent protein folding chaperone"/>
    <property type="evidence" value="ECO:0007669"/>
    <property type="project" value="InterPro"/>
</dbReference>
<dbReference type="RefSeq" id="WP_089261930.1">
    <property type="nucleotide sequence ID" value="NZ_CP050292.1"/>
</dbReference>
<dbReference type="CDD" id="cd03344">
    <property type="entry name" value="GroEL"/>
    <property type="match status" value="1"/>
</dbReference>
<comment type="caution">
    <text evidence="7">Lacks conserved residue(s) required for the propagation of feature annotation.</text>
</comment>
<dbReference type="EMBL" id="CP050292">
    <property type="protein sequence ID" value="QND74908.1"/>
    <property type="molecule type" value="Genomic_DNA"/>
</dbReference>
<evidence type="ECO:0000313" key="10">
    <source>
        <dbReference type="EMBL" id="QND74908.1"/>
    </source>
</evidence>
<keyword evidence="5 7" id="KW-0143">Chaperone</keyword>
<comment type="function">
    <text evidence="7 9">Together with its co-chaperonin GroES, plays an essential role in assisting protein folding. The GroEL-GroES system forms a nano-cage that allows encapsulation of the non-native substrate proteins and provides a physical environment optimized to promote and accelerate protein folding.</text>
</comment>
<comment type="subunit">
    <text evidence="7 9">Forms a cylinder of 14 subunits composed of two heptameric rings stacked back-to-back. Interacts with the co-chaperonin GroES.</text>
</comment>
<feature type="binding site" evidence="7">
    <location>
        <position position="496"/>
    </location>
    <ligand>
        <name>ATP</name>
        <dbReference type="ChEBI" id="CHEBI:30616"/>
    </ligand>
</feature>
<dbReference type="InterPro" id="IPR001844">
    <property type="entry name" value="Cpn60/GroEL"/>
</dbReference>
<evidence type="ECO:0000256" key="4">
    <source>
        <dbReference type="ARBA" id="ARBA00022840"/>
    </source>
</evidence>
<dbReference type="FunFam" id="3.50.7.10:FF:000001">
    <property type="entry name" value="60 kDa chaperonin"/>
    <property type="match status" value="1"/>
</dbReference>
<comment type="subcellular location">
    <subcellularLocation>
        <location evidence="7">Cytoplasm</location>
    </subcellularLocation>
</comment>
<name>A0A7G6U7C6_9BRAD</name>
<reference evidence="11" key="1">
    <citation type="journal article" date="2020" name="Mol. Plant Microbe">
        <title>Rhizobial microsymbionts of the narrowly endemic Oxytropis species growing in Kamchatka are characterized by significant genetic diversity and possess a set of genes that are associated with T3SS and T6SS secretion systems and can affect the development of symbiosis.</title>
        <authorList>
            <person name="Safronova V."/>
            <person name="Guro P."/>
            <person name="Sazanova A."/>
            <person name="Kuznetsova I."/>
            <person name="Belimov A."/>
            <person name="Yakubov V."/>
            <person name="Chirak E."/>
            <person name="Afonin A."/>
            <person name="Gogolev Y."/>
            <person name="Andronov E."/>
            <person name="Tikhonovich I."/>
        </authorList>
    </citation>
    <scope>NUCLEOTIDE SEQUENCE [LARGE SCALE GENOMIC DNA]</scope>
    <source>
        <strain evidence="11">581</strain>
    </source>
</reference>
<dbReference type="Gene3D" id="3.50.7.10">
    <property type="entry name" value="GroEL"/>
    <property type="match status" value="1"/>
</dbReference>
<dbReference type="InterPro" id="IPR027409">
    <property type="entry name" value="GroEL-like_apical_dom_sf"/>
</dbReference>
<dbReference type="PROSITE" id="PS00296">
    <property type="entry name" value="CHAPERONINS_CPN60"/>
    <property type="match status" value="1"/>
</dbReference>
<dbReference type="SUPFAM" id="SSF48592">
    <property type="entry name" value="GroEL equatorial domain-like"/>
    <property type="match status" value="1"/>
</dbReference>
<keyword evidence="6 7" id="KW-0413">Isomerase</keyword>
<dbReference type="InterPro" id="IPR002423">
    <property type="entry name" value="Cpn60/GroEL/TCP-1"/>
</dbReference>
<dbReference type="PANTHER" id="PTHR45633">
    <property type="entry name" value="60 KDA HEAT SHOCK PROTEIN, MITOCHONDRIAL"/>
    <property type="match status" value="1"/>
</dbReference>
<evidence type="ECO:0000256" key="9">
    <source>
        <dbReference type="RuleBase" id="RU000419"/>
    </source>
</evidence>
<dbReference type="GO" id="GO:0005524">
    <property type="term" value="F:ATP binding"/>
    <property type="evidence" value="ECO:0007669"/>
    <property type="project" value="UniProtKB-UniRule"/>
</dbReference>
<evidence type="ECO:0000256" key="1">
    <source>
        <dbReference type="ARBA" id="ARBA00006607"/>
    </source>
</evidence>
<accession>A0A7G6U7C6</accession>